<evidence type="ECO:0000313" key="4">
    <source>
        <dbReference type="EMBL" id="TWI93393.1"/>
    </source>
</evidence>
<dbReference type="Pfam" id="PF00106">
    <property type="entry name" value="adh_short"/>
    <property type="match status" value="1"/>
</dbReference>
<accession>A0A562TIW9</accession>
<evidence type="ECO:0000256" key="2">
    <source>
        <dbReference type="ARBA" id="ARBA00023002"/>
    </source>
</evidence>
<dbReference type="OrthoDB" id="7593130at2"/>
<organism evidence="4 5">
    <name type="scientific">Roseibium hamelinense</name>
    <dbReference type="NCBI Taxonomy" id="150831"/>
    <lineage>
        <taxon>Bacteria</taxon>
        <taxon>Pseudomonadati</taxon>
        <taxon>Pseudomonadota</taxon>
        <taxon>Alphaproteobacteria</taxon>
        <taxon>Hyphomicrobiales</taxon>
        <taxon>Stappiaceae</taxon>
        <taxon>Roseibium</taxon>
    </lineage>
</organism>
<keyword evidence="5" id="KW-1185">Reference proteome</keyword>
<dbReference type="Proteomes" id="UP000320593">
    <property type="component" value="Unassembled WGS sequence"/>
</dbReference>
<dbReference type="GO" id="GO:0016020">
    <property type="term" value="C:membrane"/>
    <property type="evidence" value="ECO:0007669"/>
    <property type="project" value="TreeGrafter"/>
</dbReference>
<evidence type="ECO:0008006" key="6">
    <source>
        <dbReference type="Google" id="ProtNLM"/>
    </source>
</evidence>
<evidence type="ECO:0000313" key="5">
    <source>
        <dbReference type="Proteomes" id="UP000320593"/>
    </source>
</evidence>
<reference evidence="4 5" key="1">
    <citation type="submission" date="2019-07" db="EMBL/GenBank/DDBJ databases">
        <title>Genomic Encyclopedia of Archaeal and Bacterial Type Strains, Phase II (KMG-II): from individual species to whole genera.</title>
        <authorList>
            <person name="Goeker M."/>
        </authorList>
    </citation>
    <scope>NUCLEOTIDE SEQUENCE [LARGE SCALE GENOMIC DNA]</scope>
    <source>
        <strain evidence="4 5">ATCC BAA-252</strain>
    </source>
</reference>
<protein>
    <recommendedName>
        <fullName evidence="6">Short-subunit dehydrogenase</fullName>
    </recommendedName>
</protein>
<keyword evidence="2" id="KW-0560">Oxidoreductase</keyword>
<dbReference type="EMBL" id="VLLF01000001">
    <property type="protein sequence ID" value="TWI93393.1"/>
    <property type="molecule type" value="Genomic_DNA"/>
</dbReference>
<dbReference type="AlphaFoldDB" id="A0A562TIW9"/>
<gene>
    <name evidence="4" type="ORF">JM93_00950</name>
</gene>
<evidence type="ECO:0000256" key="1">
    <source>
        <dbReference type="ARBA" id="ARBA00006484"/>
    </source>
</evidence>
<dbReference type="PROSITE" id="PS00061">
    <property type="entry name" value="ADH_SHORT"/>
    <property type="match status" value="1"/>
</dbReference>
<dbReference type="GO" id="GO:0016491">
    <property type="term" value="F:oxidoreductase activity"/>
    <property type="evidence" value="ECO:0007669"/>
    <property type="project" value="UniProtKB-KW"/>
</dbReference>
<dbReference type="RefSeq" id="WP_145340851.1">
    <property type="nucleotide sequence ID" value="NZ_SMLY01000062.1"/>
</dbReference>
<proteinExistence type="inferred from homology"/>
<dbReference type="PRINTS" id="PR00081">
    <property type="entry name" value="GDHRDH"/>
</dbReference>
<dbReference type="PIRSF" id="PIRSF000126">
    <property type="entry name" value="11-beta-HSD1"/>
    <property type="match status" value="1"/>
</dbReference>
<comment type="caution">
    <text evidence="4">The sequence shown here is derived from an EMBL/GenBank/DDBJ whole genome shotgun (WGS) entry which is preliminary data.</text>
</comment>
<dbReference type="SUPFAM" id="SSF51735">
    <property type="entry name" value="NAD(P)-binding Rossmann-fold domains"/>
    <property type="match status" value="1"/>
</dbReference>
<evidence type="ECO:0000256" key="3">
    <source>
        <dbReference type="RuleBase" id="RU000363"/>
    </source>
</evidence>
<dbReference type="PANTHER" id="PTHR44196:SF2">
    <property type="entry name" value="SHORT-CHAIN DEHYDROGENASE-RELATED"/>
    <property type="match status" value="1"/>
</dbReference>
<dbReference type="PANTHER" id="PTHR44196">
    <property type="entry name" value="DEHYDROGENASE/REDUCTASE SDR FAMILY MEMBER 7B"/>
    <property type="match status" value="1"/>
</dbReference>
<dbReference type="InterPro" id="IPR002347">
    <property type="entry name" value="SDR_fam"/>
</dbReference>
<dbReference type="InterPro" id="IPR020904">
    <property type="entry name" value="Sc_DH/Rdtase_CS"/>
</dbReference>
<comment type="similarity">
    <text evidence="1 3">Belongs to the short-chain dehydrogenases/reductases (SDR) family.</text>
</comment>
<name>A0A562TIW9_9HYPH</name>
<dbReference type="CDD" id="cd05233">
    <property type="entry name" value="SDR_c"/>
    <property type="match status" value="1"/>
</dbReference>
<dbReference type="Gene3D" id="3.40.50.720">
    <property type="entry name" value="NAD(P)-binding Rossmann-like Domain"/>
    <property type="match status" value="1"/>
</dbReference>
<dbReference type="PRINTS" id="PR00080">
    <property type="entry name" value="SDRFAMILY"/>
</dbReference>
<dbReference type="InterPro" id="IPR036291">
    <property type="entry name" value="NAD(P)-bd_dom_sf"/>
</dbReference>
<sequence length="270" mass="28022">MKNAPKSALITGANRGIGAAFAGALPATTDLLLSARNEADLKDVADHLELPGRSIEAFPADLSQPAAVEQLTAEAEARNVDLLILNAGVGHFGAFLDRDFQDHQAVLDVNIRAVMSLAHSLLPGMIARAKANKRRAGIIIMGSTAGFVPVPQLAAYAASKAFILSFSEALAAELARQPVDVLCVCPGAVKTEFADAAGYGGSTIPGAQSPATIASDALSALGRRRTLILDPAANAALKPVALARAALAEAIKHGISALKLRDRAKRRSRR</sequence>